<protein>
    <submittedName>
        <fullName evidence="2">16162_t:CDS:1</fullName>
    </submittedName>
</protein>
<proteinExistence type="predicted"/>
<dbReference type="AlphaFoldDB" id="A0A9N9KCB5"/>
<evidence type="ECO:0000313" key="3">
    <source>
        <dbReference type="Proteomes" id="UP000789759"/>
    </source>
</evidence>
<dbReference type="EMBL" id="CAJVQA010052236">
    <property type="protein sequence ID" value="CAG8822857.1"/>
    <property type="molecule type" value="Genomic_DNA"/>
</dbReference>
<name>A0A9N9KCB5_9GLOM</name>
<evidence type="ECO:0000256" key="1">
    <source>
        <dbReference type="SAM" id="MobiDB-lite"/>
    </source>
</evidence>
<feature type="region of interest" description="Disordered" evidence="1">
    <location>
        <begin position="19"/>
        <end position="62"/>
    </location>
</feature>
<feature type="non-terminal residue" evidence="2">
    <location>
        <position position="1"/>
    </location>
</feature>
<dbReference type="Proteomes" id="UP000789759">
    <property type="component" value="Unassembled WGS sequence"/>
</dbReference>
<organism evidence="2 3">
    <name type="scientific">Cetraspora pellucida</name>
    <dbReference type="NCBI Taxonomy" id="1433469"/>
    <lineage>
        <taxon>Eukaryota</taxon>
        <taxon>Fungi</taxon>
        <taxon>Fungi incertae sedis</taxon>
        <taxon>Mucoromycota</taxon>
        <taxon>Glomeromycotina</taxon>
        <taxon>Glomeromycetes</taxon>
        <taxon>Diversisporales</taxon>
        <taxon>Gigasporaceae</taxon>
        <taxon>Cetraspora</taxon>
    </lineage>
</organism>
<sequence>SQQLQRTLLLRNYSSYDKHVYGDEHSDYDEHSGYDEHGDYNEHSYYGDYNDHDGTETTSMTW</sequence>
<keyword evidence="3" id="KW-1185">Reference proteome</keyword>
<gene>
    <name evidence="2" type="ORF">CPELLU_LOCUS19859</name>
</gene>
<comment type="caution">
    <text evidence="2">The sequence shown here is derived from an EMBL/GenBank/DDBJ whole genome shotgun (WGS) entry which is preliminary data.</text>
</comment>
<reference evidence="2" key="1">
    <citation type="submission" date="2021-06" db="EMBL/GenBank/DDBJ databases">
        <authorList>
            <person name="Kallberg Y."/>
            <person name="Tangrot J."/>
            <person name="Rosling A."/>
        </authorList>
    </citation>
    <scope>NUCLEOTIDE SEQUENCE</scope>
    <source>
        <strain evidence="2">FL966</strain>
    </source>
</reference>
<accession>A0A9N9KCB5</accession>
<evidence type="ECO:0000313" key="2">
    <source>
        <dbReference type="EMBL" id="CAG8822857.1"/>
    </source>
</evidence>
<feature type="compositionally biased region" description="Basic and acidic residues" evidence="1">
    <location>
        <begin position="19"/>
        <end position="42"/>
    </location>
</feature>